<dbReference type="PIRSF" id="PIRSF017804">
    <property type="entry name" value="Secretion_EccD1"/>
    <property type="match status" value="1"/>
</dbReference>
<evidence type="ECO:0000256" key="6">
    <source>
        <dbReference type="ARBA" id="ARBA00023136"/>
    </source>
</evidence>
<feature type="transmembrane region" description="Helical" evidence="7">
    <location>
        <begin position="164"/>
        <end position="184"/>
    </location>
</feature>
<keyword evidence="4 7" id="KW-0812">Transmembrane</keyword>
<sequence>MINPTASTTVLEGDETRLTDISAAPLCRLTVLTPDRSVELAVPSDIVLADLLPTIVDHGGTDLYERGAQAGGWVLQRLGQEPLDDESTLGDLGLHDGETVHLRLRGDALPEIHYDDLVDGLSSRLRERPDSWRPVWSHHLMTALALCALATGLLLLLLPGATGLRTVCAAATAILLLAGSAAASRAVGDIGAGAALGATAIPYLALAGALVPQGAVSDAEPGARLLAGCSAAAGAAVLALAAVGACAPLFLAAALAAVLGAVGGAVMLCGVPATGTAAPLILAVVLLGHFLPALAFRLSGLKVPLLPTNAGQLQEGIEPTPDERIAARGAVADSYLTGLYGATGLVAAGCLTVLAFERSWAPLTLAAVLCALMFTHARAIGGAWQRLAVVLPAAYGSLLLTVQLVLRTDDGVRPLLLAALLAVAAVLAITGWTLPGRRLVPYWGRAVDLLHLLFAVVLVPLSLLVAGLYQYLRGLNS</sequence>
<name>A0ABQ2W0B5_9ACTN</name>
<dbReference type="EMBL" id="BMTF01000011">
    <property type="protein sequence ID" value="GGV87500.1"/>
    <property type="molecule type" value="Genomic_DNA"/>
</dbReference>
<feature type="transmembrane region" description="Helical" evidence="7">
    <location>
        <begin position="449"/>
        <end position="472"/>
    </location>
</feature>
<keyword evidence="6 7" id="KW-0472">Membrane</keyword>
<evidence type="ECO:0000256" key="2">
    <source>
        <dbReference type="ARBA" id="ARBA00006162"/>
    </source>
</evidence>
<dbReference type="NCBIfam" id="TIGR03920">
    <property type="entry name" value="T7SS_EccD"/>
    <property type="match status" value="1"/>
</dbReference>
<keyword evidence="10" id="KW-1185">Reference proteome</keyword>
<comment type="similarity">
    <text evidence="2">Belongs to the EccD/Snm4 family.</text>
</comment>
<evidence type="ECO:0000256" key="3">
    <source>
        <dbReference type="ARBA" id="ARBA00022475"/>
    </source>
</evidence>
<dbReference type="InterPro" id="IPR044049">
    <property type="entry name" value="EccD_transm"/>
</dbReference>
<feature type="transmembrane region" description="Helical" evidence="7">
    <location>
        <begin position="363"/>
        <end position="381"/>
    </location>
</feature>
<feature type="transmembrane region" description="Helical" evidence="7">
    <location>
        <begin position="136"/>
        <end position="157"/>
    </location>
</feature>
<dbReference type="Gene3D" id="3.10.20.90">
    <property type="entry name" value="Phosphatidylinositol 3-kinase Catalytic Subunit, Chain A, domain 1"/>
    <property type="match status" value="1"/>
</dbReference>
<dbReference type="Proteomes" id="UP000660675">
    <property type="component" value="Unassembled WGS sequence"/>
</dbReference>
<reference evidence="10" key="1">
    <citation type="journal article" date="2019" name="Int. J. Syst. Evol. Microbiol.">
        <title>The Global Catalogue of Microorganisms (GCM) 10K type strain sequencing project: providing services to taxonomists for standard genome sequencing and annotation.</title>
        <authorList>
            <consortium name="The Broad Institute Genomics Platform"/>
            <consortium name="The Broad Institute Genome Sequencing Center for Infectious Disease"/>
            <person name="Wu L."/>
            <person name="Ma J."/>
        </authorList>
    </citation>
    <scope>NUCLEOTIDE SEQUENCE [LARGE SCALE GENOMIC DNA]</scope>
    <source>
        <strain evidence="10">JCM 4376</strain>
    </source>
</reference>
<feature type="transmembrane region" description="Helical" evidence="7">
    <location>
        <begin position="415"/>
        <end position="434"/>
    </location>
</feature>
<evidence type="ECO:0000256" key="4">
    <source>
        <dbReference type="ARBA" id="ARBA00022692"/>
    </source>
</evidence>
<evidence type="ECO:0000313" key="9">
    <source>
        <dbReference type="EMBL" id="GGV87500.1"/>
    </source>
</evidence>
<proteinExistence type="inferred from homology"/>
<evidence type="ECO:0000256" key="5">
    <source>
        <dbReference type="ARBA" id="ARBA00022989"/>
    </source>
</evidence>
<feature type="transmembrane region" description="Helical" evidence="7">
    <location>
        <begin position="387"/>
        <end position="406"/>
    </location>
</feature>
<keyword evidence="5 7" id="KW-1133">Transmembrane helix</keyword>
<comment type="subcellular location">
    <subcellularLocation>
        <location evidence="1">Cell membrane</location>
        <topology evidence="1">Multi-pass membrane protein</topology>
    </subcellularLocation>
</comment>
<dbReference type="InterPro" id="IPR006707">
    <property type="entry name" value="T7SS_EccD"/>
</dbReference>
<feature type="transmembrane region" description="Helical" evidence="7">
    <location>
        <begin position="190"/>
        <end position="211"/>
    </location>
</feature>
<evidence type="ECO:0000313" key="10">
    <source>
        <dbReference type="Proteomes" id="UP000660675"/>
    </source>
</evidence>
<dbReference type="Pfam" id="PF08817">
    <property type="entry name" value="YukD"/>
    <property type="match status" value="1"/>
</dbReference>
<organism evidence="9 10">
    <name type="scientific">Streptomyces gelaticus</name>
    <dbReference type="NCBI Taxonomy" id="285446"/>
    <lineage>
        <taxon>Bacteria</taxon>
        <taxon>Bacillati</taxon>
        <taxon>Actinomycetota</taxon>
        <taxon>Actinomycetes</taxon>
        <taxon>Kitasatosporales</taxon>
        <taxon>Streptomycetaceae</taxon>
        <taxon>Streptomyces</taxon>
    </lineage>
</organism>
<feature type="transmembrane region" description="Helical" evidence="7">
    <location>
        <begin position="338"/>
        <end position="356"/>
    </location>
</feature>
<protein>
    <recommendedName>
        <fullName evidence="8">EccD-like transmembrane domain-containing protein</fullName>
    </recommendedName>
</protein>
<feature type="domain" description="EccD-like transmembrane" evidence="8">
    <location>
        <begin position="139"/>
        <end position="475"/>
    </location>
</feature>
<evidence type="ECO:0000259" key="8">
    <source>
        <dbReference type="Pfam" id="PF19053"/>
    </source>
</evidence>
<feature type="transmembrane region" description="Helical" evidence="7">
    <location>
        <begin position="249"/>
        <end position="271"/>
    </location>
</feature>
<comment type="caution">
    <text evidence="9">The sequence shown here is derived from an EMBL/GenBank/DDBJ whole genome shotgun (WGS) entry which is preliminary data.</text>
</comment>
<feature type="transmembrane region" description="Helical" evidence="7">
    <location>
        <begin position="223"/>
        <end position="243"/>
    </location>
</feature>
<dbReference type="Pfam" id="PF19053">
    <property type="entry name" value="EccD"/>
    <property type="match status" value="1"/>
</dbReference>
<feature type="transmembrane region" description="Helical" evidence="7">
    <location>
        <begin position="278"/>
        <end position="298"/>
    </location>
</feature>
<keyword evidence="3" id="KW-1003">Cell membrane</keyword>
<accession>A0ABQ2W0B5</accession>
<evidence type="ECO:0000256" key="7">
    <source>
        <dbReference type="SAM" id="Phobius"/>
    </source>
</evidence>
<gene>
    <name evidence="9" type="ORF">GCM10015535_37290</name>
</gene>
<evidence type="ECO:0000256" key="1">
    <source>
        <dbReference type="ARBA" id="ARBA00004651"/>
    </source>
</evidence>
<dbReference type="InterPro" id="IPR024962">
    <property type="entry name" value="YukD-like"/>
</dbReference>